<dbReference type="Pfam" id="PF13563">
    <property type="entry name" value="2_5_RNA_ligase2"/>
    <property type="match status" value="1"/>
</dbReference>
<keyword evidence="1" id="KW-0436">Ligase</keyword>
<dbReference type="AlphaFoldDB" id="A0A1H3WWR5"/>
<evidence type="ECO:0000313" key="1">
    <source>
        <dbReference type="EMBL" id="SDZ91607.1"/>
    </source>
</evidence>
<organism evidence="1 2">
    <name type="scientific">Chitinophaga terrae</name>
    <name type="common">ex Kim and Jung 2007</name>
    <dbReference type="NCBI Taxonomy" id="408074"/>
    <lineage>
        <taxon>Bacteria</taxon>
        <taxon>Pseudomonadati</taxon>
        <taxon>Bacteroidota</taxon>
        <taxon>Chitinophagia</taxon>
        <taxon>Chitinophagales</taxon>
        <taxon>Chitinophagaceae</taxon>
        <taxon>Chitinophaga</taxon>
    </lineage>
</organism>
<accession>A0A1H3WWR5</accession>
<dbReference type="GO" id="GO:0016874">
    <property type="term" value="F:ligase activity"/>
    <property type="evidence" value="ECO:0007669"/>
    <property type="project" value="UniProtKB-KW"/>
</dbReference>
<dbReference type="Proteomes" id="UP000199656">
    <property type="component" value="Unassembled WGS sequence"/>
</dbReference>
<keyword evidence="2" id="KW-1185">Reference proteome</keyword>
<dbReference type="EMBL" id="FNRL01000001">
    <property type="protein sequence ID" value="SDZ91607.1"/>
    <property type="molecule type" value="Genomic_DNA"/>
</dbReference>
<reference evidence="2" key="1">
    <citation type="submission" date="2016-10" db="EMBL/GenBank/DDBJ databases">
        <authorList>
            <person name="Varghese N."/>
            <person name="Submissions S."/>
        </authorList>
    </citation>
    <scope>NUCLEOTIDE SEQUENCE [LARGE SCALE GENOMIC DNA]</scope>
    <source>
        <strain evidence="2">DSM 23920</strain>
    </source>
</reference>
<evidence type="ECO:0000313" key="2">
    <source>
        <dbReference type="Proteomes" id="UP000199656"/>
    </source>
</evidence>
<sequence>MNTNIEMTDTIYDYLIVVNPDVLIAQDVTRIRQFVATEVNDATMVGAPVHIALFRSAFPERFQSDFITMLEDAARQQGGFVVYTAKMDTYQHADGHNSVFINIANPKPLIDLHRSILQTFELKPQQFRPHILLARGVGKAETGKVMATLSQQMFVRSFNCHCFTLLRRPVEGGKYERVKDFVFGDIEHLPGSLFINNYAA</sequence>
<dbReference type="OrthoDB" id="1351981at2"/>
<dbReference type="RefSeq" id="WP_089757561.1">
    <property type="nucleotide sequence ID" value="NZ_BKAT01000015.1"/>
</dbReference>
<dbReference type="SUPFAM" id="SSF55144">
    <property type="entry name" value="LigT-like"/>
    <property type="match status" value="1"/>
</dbReference>
<name>A0A1H3WWR5_9BACT</name>
<dbReference type="Gene3D" id="3.90.1140.10">
    <property type="entry name" value="Cyclic phosphodiesterase"/>
    <property type="match status" value="1"/>
</dbReference>
<dbReference type="InterPro" id="IPR009097">
    <property type="entry name" value="Cyclic_Pdiesterase"/>
</dbReference>
<gene>
    <name evidence="1" type="ORF">SAMN05660909_00126</name>
</gene>
<protein>
    <submittedName>
        <fullName evidence="1">2'-5' RNA ligase</fullName>
    </submittedName>
</protein>
<proteinExistence type="predicted"/>
<dbReference type="STRING" id="408074.SAMN05660909_00126"/>